<reference evidence="3" key="1">
    <citation type="submission" date="2023-07" db="EMBL/GenBank/DDBJ databases">
        <title>Whole genome shotgun sequence of Streptomyces nojiriensis NBRC 13794.</title>
        <authorList>
            <person name="Komaki H."/>
            <person name="Tamura T."/>
        </authorList>
    </citation>
    <scope>NUCLEOTIDE SEQUENCE [LARGE SCALE GENOMIC DNA]</scope>
    <source>
        <strain evidence="3">NBRC 13794</strain>
    </source>
</reference>
<organism evidence="2 3">
    <name type="scientific">Streptomyces nojiriensis</name>
    <dbReference type="NCBI Taxonomy" id="66374"/>
    <lineage>
        <taxon>Bacteria</taxon>
        <taxon>Bacillati</taxon>
        <taxon>Actinomycetota</taxon>
        <taxon>Actinomycetes</taxon>
        <taxon>Kitasatosporales</taxon>
        <taxon>Streptomycetaceae</taxon>
        <taxon>Streptomyces</taxon>
    </lineage>
</organism>
<accession>A0ABQ3SL90</accession>
<evidence type="ECO:0000256" key="1">
    <source>
        <dbReference type="SAM" id="MobiDB-lite"/>
    </source>
</evidence>
<feature type="region of interest" description="Disordered" evidence="1">
    <location>
        <begin position="48"/>
        <end position="78"/>
    </location>
</feature>
<proteinExistence type="predicted"/>
<keyword evidence="3" id="KW-1185">Reference proteome</keyword>
<dbReference type="Proteomes" id="UP000613974">
    <property type="component" value="Unassembled WGS sequence"/>
</dbReference>
<protein>
    <submittedName>
        <fullName evidence="2">Uncharacterized protein</fullName>
    </submittedName>
</protein>
<sequence>MGSGSGAPGLTAFQIRAIAVGKPELYDRWLRELWPLRAAGTLRTAVHEEIPATTTPPEPMAVVRGWRPGRLPCSDESP</sequence>
<evidence type="ECO:0000313" key="2">
    <source>
        <dbReference type="EMBL" id="GHI68732.1"/>
    </source>
</evidence>
<dbReference type="EMBL" id="BNEC01000003">
    <property type="protein sequence ID" value="GHI68732.1"/>
    <property type="molecule type" value="Genomic_DNA"/>
</dbReference>
<evidence type="ECO:0000313" key="3">
    <source>
        <dbReference type="Proteomes" id="UP000613974"/>
    </source>
</evidence>
<gene>
    <name evidence="2" type="ORF">Snoj_26500</name>
</gene>
<comment type="caution">
    <text evidence="2">The sequence shown here is derived from an EMBL/GenBank/DDBJ whole genome shotgun (WGS) entry which is preliminary data.</text>
</comment>
<name>A0ABQ3SL90_9ACTN</name>